<gene>
    <name evidence="2" type="ORF">A4D02_07100</name>
</gene>
<dbReference type="EMBL" id="LWBO01000012">
    <property type="protein sequence ID" value="OQP48472.1"/>
    <property type="molecule type" value="Genomic_DNA"/>
</dbReference>
<dbReference type="InterPro" id="IPR041698">
    <property type="entry name" value="Methyltransf_25"/>
</dbReference>
<dbReference type="Proteomes" id="UP000192277">
    <property type="component" value="Unassembled WGS sequence"/>
</dbReference>
<evidence type="ECO:0000259" key="1">
    <source>
        <dbReference type="Pfam" id="PF13649"/>
    </source>
</evidence>
<comment type="caution">
    <text evidence="2">The sequence shown here is derived from an EMBL/GenBank/DDBJ whole genome shotgun (WGS) entry which is preliminary data.</text>
</comment>
<protein>
    <submittedName>
        <fullName evidence="2">SAM-dependent methyltransferase</fullName>
    </submittedName>
</protein>
<evidence type="ECO:0000313" key="3">
    <source>
        <dbReference type="Proteomes" id="UP000192277"/>
    </source>
</evidence>
<keyword evidence="2" id="KW-0489">Methyltransferase</keyword>
<keyword evidence="2" id="KW-0808">Transferase</keyword>
<sequence>MNFRHRSYQSELLDRPDIPFEDIKRNMQELNFINTWLGGHAITIKGLAALLKTKGPITICEIGCGGGDNLVAIKKWCDKRSIPVAFIGIDINPHCIEVAAKRLLSNIQLITSDYKDVELETPPDIIFSSLFCHHFSDREMVKQLQWMKTNARLGFFINDLHRHKAAYYSIKVLTNLFSKSYLVKHDAPLSVARGFSKDEWIQFFSIAGIPDYFIEWKWAFRWLIVSKNNCD</sequence>
<accession>A0ABX3NXX6</accession>
<evidence type="ECO:0000313" key="2">
    <source>
        <dbReference type="EMBL" id="OQP48472.1"/>
    </source>
</evidence>
<dbReference type="Pfam" id="PF13649">
    <property type="entry name" value="Methyltransf_25"/>
    <property type="match status" value="1"/>
</dbReference>
<dbReference type="Gene3D" id="3.40.50.150">
    <property type="entry name" value="Vaccinia Virus protein VP39"/>
    <property type="match status" value="1"/>
</dbReference>
<dbReference type="GO" id="GO:0032259">
    <property type="term" value="P:methylation"/>
    <property type="evidence" value="ECO:0007669"/>
    <property type="project" value="UniProtKB-KW"/>
</dbReference>
<dbReference type="InterPro" id="IPR029063">
    <property type="entry name" value="SAM-dependent_MTases_sf"/>
</dbReference>
<dbReference type="GO" id="GO:0008168">
    <property type="term" value="F:methyltransferase activity"/>
    <property type="evidence" value="ECO:0007669"/>
    <property type="project" value="UniProtKB-KW"/>
</dbReference>
<dbReference type="RefSeq" id="WP_014221674.1">
    <property type="nucleotide sequence ID" value="NZ_LWBO01000012.1"/>
</dbReference>
<reference evidence="2 3" key="1">
    <citation type="submission" date="2016-04" db="EMBL/GenBank/DDBJ databases">
        <authorList>
            <person name="Chen L."/>
            <person name="Zhuang W."/>
            <person name="Wang G."/>
        </authorList>
    </citation>
    <scope>NUCLEOTIDE SEQUENCE [LARGE SCALE GENOMIC DNA]</scope>
    <source>
        <strain evidence="3">GR20</strain>
    </source>
</reference>
<organism evidence="2 3">
    <name type="scientific">Niastella koreensis</name>
    <dbReference type="NCBI Taxonomy" id="354356"/>
    <lineage>
        <taxon>Bacteria</taxon>
        <taxon>Pseudomonadati</taxon>
        <taxon>Bacteroidota</taxon>
        <taxon>Chitinophagia</taxon>
        <taxon>Chitinophagales</taxon>
        <taxon>Chitinophagaceae</taxon>
        <taxon>Niastella</taxon>
    </lineage>
</organism>
<name>A0ABX3NXX6_9BACT</name>
<feature type="domain" description="Methyltransferase" evidence="1">
    <location>
        <begin position="59"/>
        <end position="147"/>
    </location>
</feature>
<dbReference type="SUPFAM" id="SSF53335">
    <property type="entry name" value="S-adenosyl-L-methionine-dependent methyltransferases"/>
    <property type="match status" value="1"/>
</dbReference>
<dbReference type="CDD" id="cd02440">
    <property type="entry name" value="AdoMet_MTases"/>
    <property type="match status" value="1"/>
</dbReference>
<keyword evidence="3" id="KW-1185">Reference proteome</keyword>
<proteinExistence type="predicted"/>